<dbReference type="InterPro" id="IPR052189">
    <property type="entry name" value="L-asp_N-monooxygenase_NS-form"/>
</dbReference>
<dbReference type="Proteomes" id="UP000779070">
    <property type="component" value="Unassembled WGS sequence"/>
</dbReference>
<dbReference type="RefSeq" id="WP_206372170.1">
    <property type="nucleotide sequence ID" value="NZ_CAWPTM010000126.1"/>
</dbReference>
<proteinExistence type="predicted"/>
<comment type="caution">
    <text evidence="1">The sequence shown here is derived from an EMBL/GenBank/DDBJ whole genome shotgun (WGS) entry which is preliminary data.</text>
</comment>
<dbReference type="PANTHER" id="PTHR40254">
    <property type="entry name" value="BLR0577 PROTEIN"/>
    <property type="match status" value="1"/>
</dbReference>
<evidence type="ECO:0008006" key="3">
    <source>
        <dbReference type="Google" id="ProtNLM"/>
    </source>
</evidence>
<sequence>MLKIYSNMVALWGNYEGISQYFVPRRVFGNYLNEVKKNILVKLKKNENNVHFLGLVSEIKKCGSIVSGNTVYDNFDAIFTSIGFGSSFPIKENISKIKSIPKEGTINIVGSGLSSIDWIILANKLRPDLRINVFSKNGIFPAVRSHFSESDFDNIFESKPELLDNPCLFKLLRLIKSECLKDPINGEADFRNLLKPKRELREELDIARTRIPIWQPLLYRSTKNYSKFFSGLPSRQKRLLKRHRSIFVNRRVMFPIRNAEIINSLIVDNKLTIEKKVVNKEFMVRENTIDCTCCYLALERFLKSINVTSNDGSTLVDASFKACSKRNLYILGPATNIDNYFTEVSSLTYLHAKEAVSDFLSINFGESK</sequence>
<keyword evidence="2" id="KW-1185">Reference proteome</keyword>
<organism evidence="1 2">
    <name type="scientific">Vibrio neptunius</name>
    <dbReference type="NCBI Taxonomy" id="170651"/>
    <lineage>
        <taxon>Bacteria</taxon>
        <taxon>Pseudomonadati</taxon>
        <taxon>Pseudomonadota</taxon>
        <taxon>Gammaproteobacteria</taxon>
        <taxon>Vibrionales</taxon>
        <taxon>Vibrionaceae</taxon>
        <taxon>Vibrio</taxon>
    </lineage>
</organism>
<evidence type="ECO:0000313" key="1">
    <source>
        <dbReference type="EMBL" id="MBN3580523.1"/>
    </source>
</evidence>
<evidence type="ECO:0000313" key="2">
    <source>
        <dbReference type="Proteomes" id="UP000779070"/>
    </source>
</evidence>
<protein>
    <recommendedName>
        <fullName evidence="3">FAD-dependent urate hydroxylase HpyO FAD/NAD(P)-binding domain-containing protein</fullName>
    </recommendedName>
</protein>
<gene>
    <name evidence="1" type="ORF">JYA62_23170</name>
</gene>
<dbReference type="PANTHER" id="PTHR40254:SF1">
    <property type="entry name" value="BLR0577 PROTEIN"/>
    <property type="match status" value="1"/>
</dbReference>
<name>A0ABS3AAL6_9VIBR</name>
<reference evidence="1 2" key="1">
    <citation type="submission" date="2021-02" db="EMBL/GenBank/DDBJ databases">
        <title>Draft Genome Sequences of 5 Vibrio neptunius Strains Isolated From of Bivalve Hatcheries.</title>
        <authorList>
            <person name="Galvis F."/>
            <person name="Barja J.L."/>
            <person name="Lemos M.L."/>
            <person name="Balado M."/>
        </authorList>
    </citation>
    <scope>NUCLEOTIDE SEQUENCE [LARGE SCALE GENOMIC DNA]</scope>
    <source>
        <strain evidence="1 2">PP-145.98</strain>
    </source>
</reference>
<accession>A0ABS3AAL6</accession>
<dbReference type="EMBL" id="JAFHLB010000053">
    <property type="protein sequence ID" value="MBN3580523.1"/>
    <property type="molecule type" value="Genomic_DNA"/>
</dbReference>